<dbReference type="PROSITE" id="PS51118">
    <property type="entry name" value="HTH_HXLR"/>
    <property type="match status" value="1"/>
</dbReference>
<evidence type="ECO:0000313" key="5">
    <source>
        <dbReference type="EMBL" id="RSM43816.1"/>
    </source>
</evidence>
<keyword evidence="2" id="KW-0238">DNA-binding</keyword>
<proteinExistence type="predicted"/>
<evidence type="ECO:0000313" key="6">
    <source>
        <dbReference type="Proteomes" id="UP000286716"/>
    </source>
</evidence>
<dbReference type="RefSeq" id="WP_125591791.1">
    <property type="nucleotide sequence ID" value="NZ_QHHU01000023.1"/>
</dbReference>
<sequence>MKEARSRCPINLSLEIFGDRWTLLVLRDVVFGGARHFRELLGGAERISSNVLADRLAALVEHGLLTRAGDASHKQKVTYSLTERAVDLVPVLVQLSAWGVRHLPVADAYAARAEVLTAGGPPLWEAFMDELRETHLGTRRGQAPDGPTVTERLDAAYAASVADRTE</sequence>
<dbReference type="AlphaFoldDB" id="A0A428WL62"/>
<dbReference type="InterPro" id="IPR036390">
    <property type="entry name" value="WH_DNA-bd_sf"/>
</dbReference>
<keyword evidence="3" id="KW-0804">Transcription</keyword>
<protein>
    <submittedName>
        <fullName evidence="5">MarR family transcriptional regulator</fullName>
    </submittedName>
</protein>
<reference evidence="5 6" key="1">
    <citation type="submission" date="2018-05" db="EMBL/GenBank/DDBJ databases">
        <title>Evolution of GPA BGCs.</title>
        <authorList>
            <person name="Waglechner N."/>
            <person name="Wright G.D."/>
        </authorList>
    </citation>
    <scope>NUCLEOTIDE SEQUENCE [LARGE SCALE GENOMIC DNA]</scope>
    <source>
        <strain evidence="5 6">DSM 5908</strain>
    </source>
</reference>
<organism evidence="5 6">
    <name type="scientific">Amycolatopsis balhimycina DSM 5908</name>
    <dbReference type="NCBI Taxonomy" id="1081091"/>
    <lineage>
        <taxon>Bacteria</taxon>
        <taxon>Bacillati</taxon>
        <taxon>Actinomycetota</taxon>
        <taxon>Actinomycetes</taxon>
        <taxon>Pseudonocardiales</taxon>
        <taxon>Pseudonocardiaceae</taxon>
        <taxon>Amycolatopsis</taxon>
    </lineage>
</organism>
<dbReference type="Proteomes" id="UP000286716">
    <property type="component" value="Unassembled WGS sequence"/>
</dbReference>
<keyword evidence="1" id="KW-0805">Transcription regulation</keyword>
<evidence type="ECO:0000256" key="3">
    <source>
        <dbReference type="ARBA" id="ARBA00023163"/>
    </source>
</evidence>
<dbReference type="PANTHER" id="PTHR33204:SF18">
    <property type="entry name" value="TRANSCRIPTIONAL REGULATORY PROTEIN"/>
    <property type="match status" value="1"/>
</dbReference>
<keyword evidence="6" id="KW-1185">Reference proteome</keyword>
<dbReference type="SUPFAM" id="SSF46785">
    <property type="entry name" value="Winged helix' DNA-binding domain"/>
    <property type="match status" value="1"/>
</dbReference>
<dbReference type="Pfam" id="PF01638">
    <property type="entry name" value="HxlR"/>
    <property type="match status" value="1"/>
</dbReference>
<evidence type="ECO:0000256" key="2">
    <source>
        <dbReference type="ARBA" id="ARBA00023125"/>
    </source>
</evidence>
<dbReference type="PANTHER" id="PTHR33204">
    <property type="entry name" value="TRANSCRIPTIONAL REGULATOR, MARR FAMILY"/>
    <property type="match status" value="1"/>
</dbReference>
<evidence type="ECO:0000256" key="1">
    <source>
        <dbReference type="ARBA" id="ARBA00023015"/>
    </source>
</evidence>
<dbReference type="InterPro" id="IPR036388">
    <property type="entry name" value="WH-like_DNA-bd_sf"/>
</dbReference>
<dbReference type="OrthoDB" id="9792527at2"/>
<dbReference type="GO" id="GO:0003677">
    <property type="term" value="F:DNA binding"/>
    <property type="evidence" value="ECO:0007669"/>
    <property type="project" value="UniProtKB-KW"/>
</dbReference>
<evidence type="ECO:0000259" key="4">
    <source>
        <dbReference type="PROSITE" id="PS51118"/>
    </source>
</evidence>
<comment type="caution">
    <text evidence="5">The sequence shown here is derived from an EMBL/GenBank/DDBJ whole genome shotgun (WGS) entry which is preliminary data.</text>
</comment>
<dbReference type="InterPro" id="IPR002577">
    <property type="entry name" value="HTH_HxlR"/>
</dbReference>
<dbReference type="EMBL" id="QHHU01000023">
    <property type="protein sequence ID" value="RSM43816.1"/>
    <property type="molecule type" value="Genomic_DNA"/>
</dbReference>
<accession>A0A428WL62</accession>
<dbReference type="Gene3D" id="1.10.10.10">
    <property type="entry name" value="Winged helix-like DNA-binding domain superfamily/Winged helix DNA-binding domain"/>
    <property type="match status" value="1"/>
</dbReference>
<feature type="domain" description="HTH hxlR-type" evidence="4">
    <location>
        <begin position="8"/>
        <end position="107"/>
    </location>
</feature>
<gene>
    <name evidence="5" type="ORF">DMA12_18265</name>
</gene>
<name>A0A428WL62_AMYBA</name>